<keyword evidence="2" id="KW-1185">Reference proteome</keyword>
<name>A0ABS5IMA5_9MICO</name>
<evidence type="ECO:0000313" key="1">
    <source>
        <dbReference type="EMBL" id="MBS0024082.1"/>
    </source>
</evidence>
<dbReference type="Pfam" id="PF16154">
    <property type="entry name" value="DUF4862"/>
    <property type="match status" value="1"/>
</dbReference>
<dbReference type="EMBL" id="JAGTUK010000002">
    <property type="protein sequence ID" value="MBS0024082.1"/>
    <property type="molecule type" value="Genomic_DNA"/>
</dbReference>
<accession>A0ABS5IMA5</accession>
<dbReference type="Proteomes" id="UP000678243">
    <property type="component" value="Unassembled WGS sequence"/>
</dbReference>
<dbReference type="InterPro" id="IPR032344">
    <property type="entry name" value="DUF4862"/>
</dbReference>
<protein>
    <submittedName>
        <fullName evidence="1">DUF4862 family protein</fullName>
    </submittedName>
</protein>
<sequence>MTRRDVVVGAYAALSPEDAPTAAAAFVESILGLDDVDGLEIPLGLAGDEQWFQWAGGGGRHVVTAVPALAVRTRARTGFGLASADPRGRRAAIAVIAGMHEQLMRWREHGRVVTAVALSSGVPGSGGVAARLTESLREIRSWDWGGTAVVIEHCDAVGGAGAPDKGYARLHDERAAVERSDHEGAATSGLVVNWGRSAIEFRDVSGAAVHAEQAGERLFGFMLSGVSGEDGPYGPAWTDAHPPVVDTVDPSVSLLTREHAVEALASLAHPPAYVGVKTAWRPAGDRLEPRIAAVRRALDLLRTPTSGRTP</sequence>
<gene>
    <name evidence="1" type="ORF">KE274_08145</name>
</gene>
<evidence type="ECO:0000313" key="2">
    <source>
        <dbReference type="Proteomes" id="UP000678243"/>
    </source>
</evidence>
<comment type="caution">
    <text evidence="1">The sequence shown here is derived from an EMBL/GenBank/DDBJ whole genome shotgun (WGS) entry which is preliminary data.</text>
</comment>
<organism evidence="1 2">
    <name type="scientific">Microbacterium paraoxydans</name>
    <dbReference type="NCBI Taxonomy" id="199592"/>
    <lineage>
        <taxon>Bacteria</taxon>
        <taxon>Bacillati</taxon>
        <taxon>Actinomycetota</taxon>
        <taxon>Actinomycetes</taxon>
        <taxon>Micrococcales</taxon>
        <taxon>Microbacteriaceae</taxon>
        <taxon>Microbacterium</taxon>
    </lineage>
</organism>
<proteinExistence type="predicted"/>
<reference evidence="1 2" key="1">
    <citation type="submission" date="2021-04" db="EMBL/GenBank/DDBJ databases">
        <title>Whole genome analysis of root endophytic bacterium Microbacterium paraoxydans ku-mp colonizing RP-bio226 rice variety.</title>
        <authorList>
            <person name="Ulaganathan K."/>
            <person name="Latha B."/>
        </authorList>
    </citation>
    <scope>NUCLEOTIDE SEQUENCE [LARGE SCALE GENOMIC DNA]</scope>
    <source>
        <strain evidence="2">ku-mp</strain>
    </source>
</reference>
<dbReference type="RefSeq" id="WP_211542634.1">
    <property type="nucleotide sequence ID" value="NZ_JAGTUK010000002.1"/>
</dbReference>